<dbReference type="InterPro" id="IPR047008">
    <property type="entry name" value="XRN1_SH3_sf"/>
</dbReference>
<dbReference type="SUPFAM" id="SSF53300">
    <property type="entry name" value="vWA-like"/>
    <property type="match status" value="1"/>
</dbReference>
<evidence type="ECO:0000313" key="5">
    <source>
        <dbReference type="Proteomes" id="UP001362999"/>
    </source>
</evidence>
<dbReference type="InterPro" id="IPR041385">
    <property type="entry name" value="SH3_12"/>
</dbReference>
<dbReference type="Pfam" id="PF04811">
    <property type="entry name" value="Sec23_trunk"/>
    <property type="match status" value="1"/>
</dbReference>
<evidence type="ECO:0000259" key="1">
    <source>
        <dbReference type="Pfam" id="PF04811"/>
    </source>
</evidence>
<dbReference type="Proteomes" id="UP001362999">
    <property type="component" value="Unassembled WGS sequence"/>
</dbReference>
<evidence type="ECO:0000259" key="2">
    <source>
        <dbReference type="Pfam" id="PF18129"/>
    </source>
</evidence>
<dbReference type="InterPro" id="IPR041106">
    <property type="entry name" value="XRN1_D2_D3"/>
</dbReference>
<feature type="domain" description="Exoribonuclease Xrn1 D2/D3" evidence="3">
    <location>
        <begin position="91"/>
        <end position="171"/>
    </location>
</feature>
<dbReference type="EMBL" id="JAWWNJ010000185">
    <property type="protein sequence ID" value="KAK6974286.1"/>
    <property type="molecule type" value="Genomic_DNA"/>
</dbReference>
<sequence length="385" mass="41951">MSPLTHLTDTHRDNQHTAELSMIGISHLQETYLPRSPEDLLVNFSFRPSLEALLDRLPTIFADAHTTSSALGPALESALAILLRRRPRGIKAVELIREYKAEFPEIFATFDSSGDAAIAKACCDPDARLKEVKAWLKMIGVLDLEPVSLFCDHLTKKTVTEIEELHRQQFELGDQESHLEGHPAISRPQAFACALPAPDAALLARRRRFTILGSMDVMWDVPLMSGVTLGDRCSQYRGSTAEFNTRLNLIYPQIVTSTNPMAVHNRISPLLRQRGDPPMAYAQMYTPGFRPPAQPSVAPVAIMTNPNCGGRGDFPPSRHGAFGQNRAPLPTAAFSVQAGPIPTAAFSIPPNGQHDLPPAVLAGGAQAMHRGGRGRDEGGTDTCMI</sequence>
<dbReference type="Pfam" id="PF18129">
    <property type="entry name" value="SH3_12"/>
    <property type="match status" value="1"/>
</dbReference>
<proteinExistence type="predicted"/>
<reference evidence="4 5" key="1">
    <citation type="journal article" date="2024" name="J Genomics">
        <title>Draft genome sequencing and assembly of Favolaschia claudopus CIRM-BRFM 2984 isolated from oak limbs.</title>
        <authorList>
            <person name="Navarro D."/>
            <person name="Drula E."/>
            <person name="Chaduli D."/>
            <person name="Cazenave R."/>
            <person name="Ahrendt S."/>
            <person name="Wang J."/>
            <person name="Lipzen A."/>
            <person name="Daum C."/>
            <person name="Barry K."/>
            <person name="Grigoriev I.V."/>
            <person name="Favel A."/>
            <person name="Rosso M.N."/>
            <person name="Martin F."/>
        </authorList>
    </citation>
    <scope>NUCLEOTIDE SEQUENCE [LARGE SCALE GENOMIC DNA]</scope>
    <source>
        <strain evidence="4 5">CIRM-BRFM 2984</strain>
    </source>
</reference>
<comment type="caution">
    <text evidence="4">The sequence shown here is derived from an EMBL/GenBank/DDBJ whole genome shotgun (WGS) entry which is preliminary data.</text>
</comment>
<dbReference type="InterPro" id="IPR006896">
    <property type="entry name" value="Sec23/24_trunk_dom"/>
</dbReference>
<name>A0AAV9Z855_9AGAR</name>
<feature type="domain" description="Sec23/Sec24 trunk" evidence="1">
    <location>
        <begin position="18"/>
        <end position="82"/>
    </location>
</feature>
<evidence type="ECO:0000259" key="3">
    <source>
        <dbReference type="Pfam" id="PF18334"/>
    </source>
</evidence>
<dbReference type="GO" id="GO:0006888">
    <property type="term" value="P:endoplasmic reticulum to Golgi vesicle-mediated transport"/>
    <property type="evidence" value="ECO:0007669"/>
    <property type="project" value="InterPro"/>
</dbReference>
<dbReference type="AlphaFoldDB" id="A0AAV9Z855"/>
<feature type="domain" description="5'-3' exoribonuclease 1 SH3-like" evidence="2">
    <location>
        <begin position="214"/>
        <end position="248"/>
    </location>
</feature>
<keyword evidence="5" id="KW-1185">Reference proteome</keyword>
<protein>
    <submittedName>
        <fullName evidence="4">Uncharacterized protein</fullName>
    </submittedName>
</protein>
<evidence type="ECO:0000313" key="4">
    <source>
        <dbReference type="EMBL" id="KAK6974286.1"/>
    </source>
</evidence>
<gene>
    <name evidence="4" type="ORF">R3P38DRAFT_3482571</name>
</gene>
<accession>A0AAV9Z855</accession>
<organism evidence="4 5">
    <name type="scientific">Favolaschia claudopus</name>
    <dbReference type="NCBI Taxonomy" id="2862362"/>
    <lineage>
        <taxon>Eukaryota</taxon>
        <taxon>Fungi</taxon>
        <taxon>Dikarya</taxon>
        <taxon>Basidiomycota</taxon>
        <taxon>Agaricomycotina</taxon>
        <taxon>Agaricomycetes</taxon>
        <taxon>Agaricomycetidae</taxon>
        <taxon>Agaricales</taxon>
        <taxon>Marasmiineae</taxon>
        <taxon>Mycenaceae</taxon>
        <taxon>Favolaschia</taxon>
    </lineage>
</organism>
<dbReference type="InterPro" id="IPR036465">
    <property type="entry name" value="vWFA_dom_sf"/>
</dbReference>
<dbReference type="Gene3D" id="2.30.30.750">
    <property type="match status" value="1"/>
</dbReference>
<dbReference type="GO" id="GO:0006886">
    <property type="term" value="P:intracellular protein transport"/>
    <property type="evidence" value="ECO:0007669"/>
    <property type="project" value="InterPro"/>
</dbReference>
<dbReference type="Gene3D" id="3.40.50.410">
    <property type="entry name" value="von Willebrand factor, type A domain"/>
    <property type="match status" value="1"/>
</dbReference>
<dbReference type="GO" id="GO:0030127">
    <property type="term" value="C:COPII vesicle coat"/>
    <property type="evidence" value="ECO:0007669"/>
    <property type="project" value="InterPro"/>
</dbReference>
<dbReference type="Pfam" id="PF18334">
    <property type="entry name" value="XRN1_D2_D3"/>
    <property type="match status" value="1"/>
</dbReference>